<dbReference type="Proteomes" id="UP000184226">
    <property type="component" value="Unassembled WGS sequence"/>
</dbReference>
<dbReference type="RefSeq" id="WP_073103359.1">
    <property type="nucleotide sequence ID" value="NZ_FQXE01000005.1"/>
</dbReference>
<sequence length="266" mass="28406">MKHISSRDNPAYKRVLRLAGGKRETQAENSHADHHVVLEGVHLCQAWLQHIGSPELALFDAQRLEHSAELGALARALDAGLCLSCEPRLMKGLSQVEHGQGVCFVVAIPTPPLPASIDHNCLWLDRVQDPGNAGTLLRTAAAAGIKHAYLSPGCASAWSGKVLRSAQGAHFVMAIHEHVDLLSAHGRLAVPLVATALEDAAALYETKLPPACAWLLGNEGQGVDPALLALADERVFIPQAEDVESLNVAVAAGICLFEQRRQQHAS</sequence>
<organism evidence="4 5">
    <name type="scientific">Pollutimonas bauzanensis</name>
    <dbReference type="NCBI Taxonomy" id="658167"/>
    <lineage>
        <taxon>Bacteria</taxon>
        <taxon>Pseudomonadati</taxon>
        <taxon>Pseudomonadota</taxon>
        <taxon>Betaproteobacteria</taxon>
        <taxon>Burkholderiales</taxon>
        <taxon>Alcaligenaceae</taxon>
        <taxon>Pollutimonas</taxon>
    </lineage>
</organism>
<dbReference type="Pfam" id="PF00588">
    <property type="entry name" value="SpoU_methylase"/>
    <property type="match status" value="1"/>
</dbReference>
<dbReference type="GO" id="GO:0032259">
    <property type="term" value="P:methylation"/>
    <property type="evidence" value="ECO:0007669"/>
    <property type="project" value="UniProtKB-KW"/>
</dbReference>
<reference evidence="4 5" key="1">
    <citation type="submission" date="2016-11" db="EMBL/GenBank/DDBJ databases">
        <authorList>
            <person name="Jaros S."/>
            <person name="Januszkiewicz K."/>
            <person name="Wedrychowicz H."/>
        </authorList>
    </citation>
    <scope>NUCLEOTIDE SEQUENCE [LARGE SCALE GENOMIC DNA]</scope>
    <source>
        <strain evidence="4 5">CGMCC 1.10190</strain>
    </source>
</reference>
<evidence type="ECO:0000256" key="2">
    <source>
        <dbReference type="ARBA" id="ARBA00022679"/>
    </source>
</evidence>
<gene>
    <name evidence="4" type="ORF">SAMN04488135_105269</name>
</gene>
<dbReference type="InterPro" id="IPR029064">
    <property type="entry name" value="Ribosomal_eL30-like_sf"/>
</dbReference>
<dbReference type="AlphaFoldDB" id="A0A1M5WIJ2"/>
<dbReference type="SUPFAM" id="SSF55315">
    <property type="entry name" value="L30e-like"/>
    <property type="match status" value="1"/>
</dbReference>
<evidence type="ECO:0000256" key="1">
    <source>
        <dbReference type="ARBA" id="ARBA00022603"/>
    </source>
</evidence>
<dbReference type="EMBL" id="FQXE01000005">
    <property type="protein sequence ID" value="SHH87369.1"/>
    <property type="molecule type" value="Genomic_DNA"/>
</dbReference>
<dbReference type="InterPro" id="IPR051259">
    <property type="entry name" value="rRNA_Methyltransferase"/>
</dbReference>
<dbReference type="GO" id="GO:0003723">
    <property type="term" value="F:RNA binding"/>
    <property type="evidence" value="ECO:0007669"/>
    <property type="project" value="InterPro"/>
</dbReference>
<dbReference type="CDD" id="cd18095">
    <property type="entry name" value="SpoU-like_rRNA-MTase"/>
    <property type="match status" value="1"/>
</dbReference>
<dbReference type="Gene3D" id="3.40.1280.10">
    <property type="match status" value="1"/>
</dbReference>
<dbReference type="InterPro" id="IPR029026">
    <property type="entry name" value="tRNA_m1G_MTases_N"/>
</dbReference>
<keyword evidence="2 4" id="KW-0808">Transferase</keyword>
<dbReference type="Gene3D" id="3.30.1330.30">
    <property type="match status" value="1"/>
</dbReference>
<dbReference type="OrthoDB" id="9794400at2"/>
<accession>A0A1M5WIJ2</accession>
<dbReference type="PANTHER" id="PTHR43191">
    <property type="entry name" value="RRNA METHYLTRANSFERASE 3"/>
    <property type="match status" value="1"/>
</dbReference>
<dbReference type="GO" id="GO:0008173">
    <property type="term" value="F:RNA methyltransferase activity"/>
    <property type="evidence" value="ECO:0007669"/>
    <property type="project" value="InterPro"/>
</dbReference>
<protein>
    <submittedName>
        <fullName evidence="4">RNA methyltransferase, TrmH family</fullName>
    </submittedName>
</protein>
<dbReference type="SUPFAM" id="SSF75217">
    <property type="entry name" value="alpha/beta knot"/>
    <property type="match status" value="1"/>
</dbReference>
<evidence type="ECO:0000313" key="5">
    <source>
        <dbReference type="Proteomes" id="UP000184226"/>
    </source>
</evidence>
<dbReference type="InterPro" id="IPR001537">
    <property type="entry name" value="SpoU_MeTrfase"/>
</dbReference>
<evidence type="ECO:0000313" key="4">
    <source>
        <dbReference type="EMBL" id="SHH87369.1"/>
    </source>
</evidence>
<dbReference type="GO" id="GO:0006396">
    <property type="term" value="P:RNA processing"/>
    <property type="evidence" value="ECO:0007669"/>
    <property type="project" value="InterPro"/>
</dbReference>
<dbReference type="InterPro" id="IPR029028">
    <property type="entry name" value="Alpha/beta_knot_MTases"/>
</dbReference>
<proteinExistence type="predicted"/>
<dbReference type="PANTHER" id="PTHR43191:SF2">
    <property type="entry name" value="RRNA METHYLTRANSFERASE 3, MITOCHONDRIAL"/>
    <property type="match status" value="1"/>
</dbReference>
<keyword evidence="5" id="KW-1185">Reference proteome</keyword>
<evidence type="ECO:0000259" key="3">
    <source>
        <dbReference type="Pfam" id="PF00588"/>
    </source>
</evidence>
<dbReference type="STRING" id="658167.SAMN04488135_105269"/>
<name>A0A1M5WIJ2_9BURK</name>
<feature type="domain" description="tRNA/rRNA methyltransferase SpoU type" evidence="3">
    <location>
        <begin position="121"/>
        <end position="257"/>
    </location>
</feature>
<keyword evidence="1 4" id="KW-0489">Methyltransferase</keyword>